<evidence type="ECO:0000313" key="4">
    <source>
        <dbReference type="Proteomes" id="UP000051497"/>
    </source>
</evidence>
<dbReference type="EMBL" id="LKAJ01000019">
    <property type="protein sequence ID" value="KRG18645.1"/>
    <property type="molecule type" value="Genomic_DNA"/>
</dbReference>
<dbReference type="STRING" id="295108.HT99x_02931"/>
<sequence length="55" mass="6103">MNPFRNKGLIFGIAYSLAVFGWFSYTTLHGIDMLSFAKSGSSWSAKGYSHSLSHK</sequence>
<keyword evidence="1" id="KW-1133">Transmembrane helix</keyword>
<accession>A0A0Q9YDS4</accession>
<reference evidence="2" key="1">
    <citation type="submission" date="2015-09" db="EMBL/GenBank/DDBJ databases">
        <title>Draft Genome Sequences of Two Novel Amoeba-resistant Intranuclear Bacteria, Candidatus Berkiella cookevillensis and Candidatus Berkiella aquae.</title>
        <authorList>
            <person name="Mehari Y.T."/>
            <person name="Arivett B.A."/>
            <person name="Farone A.L."/>
            <person name="Gunderson J.H."/>
            <person name="Farone M.B."/>
        </authorList>
    </citation>
    <scope>NUCLEOTIDE SEQUENCE [LARGE SCALE GENOMIC DNA]</scope>
    <source>
        <strain evidence="2">HT99</strain>
    </source>
</reference>
<evidence type="ECO:0000256" key="1">
    <source>
        <dbReference type="SAM" id="Phobius"/>
    </source>
</evidence>
<gene>
    <name evidence="3" type="ORF">HT99x_000775</name>
    <name evidence="2" type="ORF">HT99x_02931</name>
</gene>
<dbReference type="Proteomes" id="UP000051497">
    <property type="component" value="Unassembled WGS sequence"/>
</dbReference>
<comment type="caution">
    <text evidence="2">The sequence shown here is derived from an EMBL/GenBank/DDBJ whole genome shotgun (WGS) entry which is preliminary data.</text>
</comment>
<keyword evidence="1" id="KW-0812">Transmembrane</keyword>
<evidence type="ECO:0000313" key="2">
    <source>
        <dbReference type="EMBL" id="KRG18645.1"/>
    </source>
</evidence>
<dbReference type="AlphaFoldDB" id="A0A0Q9YDS4"/>
<name>A0A0Q9YDS4_9GAMM</name>
<keyword evidence="1" id="KW-0472">Membrane</keyword>
<reference evidence="3" key="3">
    <citation type="submission" date="2021-06" db="EMBL/GenBank/DDBJ databases">
        <title>Genomic Description and Analysis of Intracellular Bacteria, Candidatus Berkiella cookevillensis and Candidatus Berkiella aquae.</title>
        <authorList>
            <person name="Kidane D.T."/>
            <person name="Mehari Y.T."/>
            <person name="Rice F.C."/>
            <person name="Arivett B.A."/>
            <person name="Farone A.L."/>
            <person name="Berk S.G."/>
            <person name="Farone M.B."/>
        </authorList>
    </citation>
    <scope>NUCLEOTIDE SEQUENCE</scope>
    <source>
        <strain evidence="3">HT99</strain>
    </source>
</reference>
<organism evidence="2">
    <name type="scientific">Candidatus Berkiella aquae</name>
    <dbReference type="NCBI Taxonomy" id="295108"/>
    <lineage>
        <taxon>Bacteria</taxon>
        <taxon>Pseudomonadati</taxon>
        <taxon>Pseudomonadota</taxon>
        <taxon>Gammaproteobacteria</taxon>
        <taxon>Candidatus Berkiellales</taxon>
        <taxon>Candidatus Berkiellaceae</taxon>
        <taxon>Candidatus Berkiella</taxon>
    </lineage>
</organism>
<evidence type="ECO:0000313" key="3">
    <source>
        <dbReference type="EMBL" id="MCS5709951.1"/>
    </source>
</evidence>
<reference evidence="3" key="2">
    <citation type="journal article" date="2016" name="Genome Announc.">
        <title>Draft Genome Sequences of Two Novel Amoeba-Resistant Intranuclear Bacteria, 'Candidatus Berkiella cookevillensis' and 'Candidatus Berkiella aquae'.</title>
        <authorList>
            <person name="Mehari Y.T."/>
            <person name="Arivett B.A."/>
            <person name="Farone A.L."/>
            <person name="Gunderson J.H."/>
            <person name="Farone M.B."/>
        </authorList>
    </citation>
    <scope>NUCLEOTIDE SEQUENCE</scope>
    <source>
        <strain evidence="3">HT99</strain>
    </source>
</reference>
<keyword evidence="4" id="KW-1185">Reference proteome</keyword>
<dbReference type="EMBL" id="LKAJ02000001">
    <property type="protein sequence ID" value="MCS5709951.1"/>
    <property type="molecule type" value="Genomic_DNA"/>
</dbReference>
<feature type="transmembrane region" description="Helical" evidence="1">
    <location>
        <begin position="7"/>
        <end position="25"/>
    </location>
</feature>
<dbReference type="RefSeq" id="WP_158003424.1">
    <property type="nucleotide sequence ID" value="NZ_LKAJ02000001.1"/>
</dbReference>
<protein>
    <submittedName>
        <fullName evidence="2">Uncharacterized protein</fullName>
    </submittedName>
</protein>
<proteinExistence type="predicted"/>